<sequence length="777" mass="91914">MKLTNSQENVIHELFKKTVNSLLNNENSSVFFKAPTGSGKTFMMLNYINQLIEWSKQEFNQKLVFVIVTLSSAELPKQMHESFKIYRQHLINKNIEIQRIESPSNINKNSKVEKNYQFFAKENNVYIMGGASFRKKSILYEQGSIDAFLAEIRLTGYKLIYIRDEAHIGSKITLNKDEKHFEKSIQEAAHFVVKMTATPDTSAECIELSEKDLETDEIKLLKSYKKYNAGLEHLTTIDNETILQKACEVFLEIKKLYNDNELEPGLYGINPAMLIQVENDSFTNKEQNEKFQKNLASIIKILEKNNLTWVKYFDQNKKESNLRHKENYSLRDISKDSSPIDVVIFKIGPATGWNIPRACMLVQLRDVSSNNLSVQTIGRIKRNPNPNYEFKDISVAKNYYLYSNIDIKDTEIKSFKLKNKYQDQKFIIGNIETKYKEKIIDENVFSKYWIEKFKNKAYFNTEVFENMENLNIGKENDNKFIIAKSKNYGGIEFINTKIYNLIELETFNFKLFDKYKRFLTSEILKYLENFYQNNLKNKITDTLFWYIFFINYVDEIKEYYLKQLQKELNNNSINFKFENKELPLQISTVKKEIVNINEDNFAYEEMKKDELLTFFLDSQPEKDFVLKLQNFFEFSDKKIEIWAKNPANIGINIQYLTIHEPQIYNSYPDFILKNNDHYIYLEIKQYHSNNELDKIKNLYNGYKKYIEQNRNSKIKLTLCICFVENKDHNIKLYFAGASTIRELNEMLNIRQTNDIKHLHDEIRSSDKSLNLTKILSQ</sequence>
<dbReference type="Pfam" id="PF04851">
    <property type="entry name" value="ResIII"/>
    <property type="match status" value="1"/>
</dbReference>
<dbReference type="EMBL" id="SOCN01000001">
    <property type="protein sequence ID" value="TDV24116.1"/>
    <property type="molecule type" value="Genomic_DNA"/>
</dbReference>
<dbReference type="RefSeq" id="WP_134110030.1">
    <property type="nucleotide sequence ID" value="NZ_SOCN01000001.1"/>
</dbReference>
<dbReference type="SUPFAM" id="SSF52540">
    <property type="entry name" value="P-loop containing nucleoside triphosphate hydrolases"/>
    <property type="match status" value="1"/>
</dbReference>
<dbReference type="InterPro" id="IPR006935">
    <property type="entry name" value="Helicase/UvrB_N"/>
</dbReference>
<protein>
    <submittedName>
        <fullName evidence="2">Type III restriction enzyme</fullName>
    </submittedName>
</protein>
<dbReference type="Gene3D" id="3.40.50.300">
    <property type="entry name" value="P-loop containing nucleotide triphosphate hydrolases"/>
    <property type="match status" value="2"/>
</dbReference>
<evidence type="ECO:0000313" key="3">
    <source>
        <dbReference type="Proteomes" id="UP000295757"/>
    </source>
</evidence>
<dbReference type="AlphaFoldDB" id="A0A4R7UDJ1"/>
<dbReference type="GO" id="GO:0003677">
    <property type="term" value="F:DNA binding"/>
    <property type="evidence" value="ECO:0007669"/>
    <property type="project" value="InterPro"/>
</dbReference>
<dbReference type="InterPro" id="IPR027417">
    <property type="entry name" value="P-loop_NTPase"/>
</dbReference>
<dbReference type="GO" id="GO:0005524">
    <property type="term" value="F:ATP binding"/>
    <property type="evidence" value="ECO:0007669"/>
    <property type="project" value="InterPro"/>
</dbReference>
<gene>
    <name evidence="2" type="ORF">BCF59_0062</name>
</gene>
<evidence type="ECO:0000313" key="2">
    <source>
        <dbReference type="EMBL" id="TDV24116.1"/>
    </source>
</evidence>
<accession>A0A4R7UDJ1</accession>
<feature type="domain" description="Helicase/UvrB N-terminal" evidence="1">
    <location>
        <begin position="1"/>
        <end position="200"/>
    </location>
</feature>
<name>A0A4R7UDJ1_9BACT</name>
<dbReference type="Proteomes" id="UP000295757">
    <property type="component" value="Unassembled WGS sequence"/>
</dbReference>
<evidence type="ECO:0000259" key="1">
    <source>
        <dbReference type="Pfam" id="PF04851"/>
    </source>
</evidence>
<dbReference type="OrthoDB" id="9804145at2"/>
<comment type="caution">
    <text evidence="2">The sequence shown here is derived from an EMBL/GenBank/DDBJ whole genome shotgun (WGS) entry which is preliminary data.</text>
</comment>
<keyword evidence="3" id="KW-1185">Reference proteome</keyword>
<proteinExistence type="predicted"/>
<reference evidence="2 3" key="1">
    <citation type="submission" date="2019-03" db="EMBL/GenBank/DDBJ databases">
        <title>Genomic Encyclopedia of Archaeal and Bacterial Type Strains, Phase II (KMG-II): from individual species to whole genera.</title>
        <authorList>
            <person name="Goeker M."/>
        </authorList>
    </citation>
    <scope>NUCLEOTIDE SEQUENCE [LARGE SCALE GENOMIC DNA]</scope>
    <source>
        <strain evidence="2 3">ATCC 35214</strain>
    </source>
</reference>
<organism evidence="2 3">
    <name type="scientific">Mycoplasmopsis mustelae</name>
    <dbReference type="NCBI Taxonomy" id="171289"/>
    <lineage>
        <taxon>Bacteria</taxon>
        <taxon>Bacillati</taxon>
        <taxon>Mycoplasmatota</taxon>
        <taxon>Mycoplasmoidales</taxon>
        <taxon>Metamycoplasmataceae</taxon>
        <taxon>Mycoplasmopsis</taxon>
    </lineage>
</organism>
<dbReference type="GO" id="GO:0016787">
    <property type="term" value="F:hydrolase activity"/>
    <property type="evidence" value="ECO:0007669"/>
    <property type="project" value="InterPro"/>
</dbReference>